<gene>
    <name evidence="1" type="ORF">PENSUB_2490</name>
</gene>
<dbReference type="Proteomes" id="UP000186955">
    <property type="component" value="Unassembled WGS sequence"/>
</dbReference>
<accession>A0A1Q5UHG8</accession>
<reference evidence="1 2" key="1">
    <citation type="submission" date="2016-10" db="EMBL/GenBank/DDBJ databases">
        <title>Genome sequence of the ascomycete fungus Penicillium subrubescens.</title>
        <authorList>
            <person name="De Vries R.P."/>
            <person name="Peng M."/>
            <person name="Dilokpimol A."/>
            <person name="Hilden K."/>
            <person name="Makela M.R."/>
            <person name="Grigoriev I."/>
            <person name="Riley R."/>
            <person name="Granchi Z."/>
        </authorList>
    </citation>
    <scope>NUCLEOTIDE SEQUENCE [LARGE SCALE GENOMIC DNA]</scope>
    <source>
        <strain evidence="1 2">CBS 132785</strain>
    </source>
</reference>
<dbReference type="AlphaFoldDB" id="A0A1Q5UHG8"/>
<keyword evidence="2" id="KW-1185">Reference proteome</keyword>
<sequence>MSNLTDTFNPPGAPSPLSACLQELKKIRELLKETKLGLPRILRNLEATTHRGLQDRYWRLEAMRDKAAILRAQNSTGLHEICKKLWDM</sequence>
<dbReference type="EMBL" id="MNBE01000255">
    <property type="protein sequence ID" value="OKP11938.1"/>
    <property type="molecule type" value="Genomic_DNA"/>
</dbReference>
<proteinExistence type="predicted"/>
<organism evidence="1 2">
    <name type="scientific">Penicillium subrubescens</name>
    <dbReference type="NCBI Taxonomy" id="1316194"/>
    <lineage>
        <taxon>Eukaryota</taxon>
        <taxon>Fungi</taxon>
        <taxon>Dikarya</taxon>
        <taxon>Ascomycota</taxon>
        <taxon>Pezizomycotina</taxon>
        <taxon>Eurotiomycetes</taxon>
        <taxon>Eurotiomycetidae</taxon>
        <taxon>Eurotiales</taxon>
        <taxon>Aspergillaceae</taxon>
        <taxon>Penicillium</taxon>
    </lineage>
</organism>
<comment type="caution">
    <text evidence="1">The sequence shown here is derived from an EMBL/GenBank/DDBJ whole genome shotgun (WGS) entry which is preliminary data.</text>
</comment>
<name>A0A1Q5UHG8_9EURO</name>
<protein>
    <submittedName>
        <fullName evidence="1">Uncharacterized protein</fullName>
    </submittedName>
</protein>
<evidence type="ECO:0000313" key="2">
    <source>
        <dbReference type="Proteomes" id="UP000186955"/>
    </source>
</evidence>
<evidence type="ECO:0000313" key="1">
    <source>
        <dbReference type="EMBL" id="OKP11938.1"/>
    </source>
</evidence>